<gene>
    <name evidence="3" type="ORF">CFBP1159_07310</name>
    <name evidence="2" type="ORF">XAC301_03370</name>
</gene>
<proteinExistence type="predicted"/>
<evidence type="ECO:0000313" key="4">
    <source>
        <dbReference type="Proteomes" id="UP000835287"/>
    </source>
</evidence>
<protein>
    <submittedName>
        <fullName evidence="3">Uncharacterized protein</fullName>
    </submittedName>
</protein>
<accession>A0A8D6UKD4</accession>
<keyword evidence="4" id="KW-1185">Reference proteome</keyword>
<evidence type="ECO:0000256" key="1">
    <source>
        <dbReference type="SAM" id="MobiDB-lite"/>
    </source>
</evidence>
<dbReference type="Proteomes" id="UP000835243">
    <property type="component" value="Chromosome"/>
</dbReference>
<feature type="compositionally biased region" description="Basic and acidic residues" evidence="1">
    <location>
        <begin position="33"/>
        <end position="57"/>
    </location>
</feature>
<name>A0A8D6UKD4_9XANT</name>
<dbReference type="EMBL" id="HG992341">
    <property type="protein sequence ID" value="CAE6713172.1"/>
    <property type="molecule type" value="Genomic_DNA"/>
</dbReference>
<dbReference type="EMBL" id="HG992338">
    <property type="protein sequence ID" value="CAE6697512.1"/>
    <property type="molecule type" value="Genomic_DNA"/>
</dbReference>
<feature type="region of interest" description="Disordered" evidence="1">
    <location>
        <begin position="12"/>
        <end position="71"/>
    </location>
</feature>
<dbReference type="EMBL" id="HG992338">
    <property type="protein sequence ID" value="CAE6697532.1"/>
    <property type="molecule type" value="Genomic_DNA"/>
</dbReference>
<organism evidence="3">
    <name type="scientific">Xanthomonas arboricola pv. corylina</name>
    <dbReference type="NCBI Taxonomy" id="487821"/>
    <lineage>
        <taxon>Bacteria</taxon>
        <taxon>Pseudomonadati</taxon>
        <taxon>Pseudomonadota</taxon>
        <taxon>Gammaproteobacteria</taxon>
        <taxon>Lysobacterales</taxon>
        <taxon>Lysobacteraceae</taxon>
        <taxon>Xanthomonas</taxon>
    </lineage>
</organism>
<dbReference type="AlphaFoldDB" id="A0A8D6UKD4"/>
<evidence type="ECO:0000313" key="3">
    <source>
        <dbReference type="EMBL" id="CAE6713153.1"/>
    </source>
</evidence>
<dbReference type="Proteomes" id="UP000835287">
    <property type="component" value="Chromosome"/>
</dbReference>
<evidence type="ECO:0000313" key="2">
    <source>
        <dbReference type="EMBL" id="CAE6697512.1"/>
    </source>
</evidence>
<dbReference type="EMBL" id="HG992341">
    <property type="protein sequence ID" value="CAE6713153.1"/>
    <property type="molecule type" value="Genomic_DNA"/>
</dbReference>
<reference evidence="3 4" key="1">
    <citation type="submission" date="2021-02" db="EMBL/GenBank/DDBJ databases">
        <authorList>
            <person name="Pothier F. J."/>
        </authorList>
    </citation>
    <scope>NUCLEOTIDE SEQUENCE</scope>
    <source>
        <strain evidence="2 4">301</strain>
        <strain evidence="3">CFBP 1159</strain>
    </source>
</reference>
<sequence length="233" mass="24572">MAGCAIARRWSAQPTATCPRTPRASRQHMAPVEARRQRCDQQAGDHREQAGDRDRLAGHAGTGVQIGGDRRRSAAIGVSRLTGMNSEAISSATQSDIEPTALQVWRVATAAAREDGSVASELACMWGPCAKWNARRTPRRKRADAALDREPGVRKGCAAGSDALHRPASAATHDGRNAATDAAARACACLDVLQLTQAVNSDKDGGCARAYEALSSTTCLRRAPLPGADPQPL</sequence>
<feature type="compositionally biased region" description="Basic and acidic residues" evidence="1">
    <location>
        <begin position="143"/>
        <end position="153"/>
    </location>
</feature>
<feature type="region of interest" description="Disordered" evidence="1">
    <location>
        <begin position="141"/>
        <end position="176"/>
    </location>
</feature>